<evidence type="ECO:0000313" key="2">
    <source>
        <dbReference type="Proteomes" id="UP000207645"/>
    </source>
</evidence>
<dbReference type="KEGG" id="vg:26625420"/>
<name>A0A076YP12_9CAUD</name>
<dbReference type="InterPro" id="IPR035341">
    <property type="entry name" value="Gp63"/>
</dbReference>
<dbReference type="EMBL" id="KM197169">
    <property type="protein sequence ID" value="AIK67781.1"/>
    <property type="molecule type" value="Genomic_DNA"/>
</dbReference>
<dbReference type="OrthoDB" id="19170at10239"/>
<gene>
    <name evidence="1" type="ORF">PBI_PIRO94_65</name>
</gene>
<dbReference type="Proteomes" id="UP000207645">
    <property type="component" value="Segment"/>
</dbReference>
<reference evidence="1 2" key="1">
    <citation type="submission" date="2014-07" db="EMBL/GenBank/DDBJ databases">
        <authorList>
            <person name="Edwards J.M."/>
            <person name="Maric E."/>
            <person name="Piro B.S."/>
            <person name="Zarchy R.E."/>
            <person name="Bollivar D.W."/>
            <person name="Anders K.R."/>
            <person name="Braun M.A."/>
            <person name="Delesalle V.A."/>
            <person name="Hughes L.E."/>
            <person name="Ware V.C."/>
            <person name="Bradley K.W."/>
            <person name="Barker L.P."/>
            <person name="Asai D.J."/>
            <person name="Bowman C.A."/>
            <person name="Russell D.A."/>
            <person name="Pope W.H."/>
            <person name="Jacobs-Sera D."/>
            <person name="Hendrix R.W."/>
            <person name="Hatfull G.F."/>
        </authorList>
    </citation>
    <scope>NUCLEOTIDE SEQUENCE [LARGE SCALE GENOMIC DNA]</scope>
</reference>
<proteinExistence type="predicted"/>
<dbReference type="RefSeq" id="YP_009198278.1">
    <property type="nucleotide sequence ID" value="NC_028794.1"/>
</dbReference>
<dbReference type="GeneID" id="26625420"/>
<sequence length="76" mass="8631">MATPNAMPKKANVIHQQILSGLLATKPVSWARKTLVKVDGKEAVVKTTITHQEPRFPLARNVSDENIDRMARRWIR</sequence>
<keyword evidence="2" id="KW-1185">Reference proteome</keyword>
<organism evidence="1 2">
    <name type="scientific">Mycobacterium phage Piro94</name>
    <dbReference type="NCBI Taxonomy" id="1527520"/>
    <lineage>
        <taxon>Viruses</taxon>
        <taxon>Duplodnaviria</taxon>
        <taxon>Heunggongvirae</taxon>
        <taxon>Uroviricota</taxon>
        <taxon>Caudoviricetes</taxon>
        <taxon>Turbidovirus</taxon>
        <taxon>Turbidovirus piro94</taxon>
    </lineage>
</organism>
<protein>
    <submittedName>
        <fullName evidence="1">Uncharacterized protein</fullName>
    </submittedName>
</protein>
<evidence type="ECO:0000313" key="1">
    <source>
        <dbReference type="EMBL" id="AIK67781.1"/>
    </source>
</evidence>
<accession>A0A076YP12</accession>
<dbReference type="Pfam" id="PF17471">
    <property type="entry name" value="GP63"/>
    <property type="match status" value="1"/>
</dbReference>